<feature type="domain" description="Glycosyl transferase family 1" evidence="1">
    <location>
        <begin position="228"/>
        <end position="377"/>
    </location>
</feature>
<dbReference type="Gene3D" id="3.40.50.2000">
    <property type="entry name" value="Glycogen Phosphorylase B"/>
    <property type="match status" value="2"/>
</dbReference>
<dbReference type="OrthoDB" id="9813638at2"/>
<dbReference type="Proteomes" id="UP000367750">
    <property type="component" value="Unassembled WGS sequence"/>
</dbReference>
<proteinExistence type="predicted"/>
<dbReference type="GO" id="GO:0016757">
    <property type="term" value="F:glycosyltransferase activity"/>
    <property type="evidence" value="ECO:0007669"/>
    <property type="project" value="InterPro"/>
</dbReference>
<dbReference type="EMBL" id="VYKK01000029">
    <property type="protein sequence ID" value="KAA8997554.1"/>
    <property type="molecule type" value="Genomic_DNA"/>
</dbReference>
<gene>
    <name evidence="2" type="ORF">F4V43_17485</name>
</gene>
<dbReference type="RefSeq" id="WP_150459553.1">
    <property type="nucleotide sequence ID" value="NZ_VYKK01000029.1"/>
</dbReference>
<accession>A0A5J5FUX1</accession>
<dbReference type="Pfam" id="PF00534">
    <property type="entry name" value="Glycos_transf_1"/>
    <property type="match status" value="1"/>
</dbReference>
<reference evidence="2 3" key="1">
    <citation type="submission" date="2019-09" db="EMBL/GenBank/DDBJ databases">
        <title>Bacillus ochoae sp. nov., Paenibacillus whitsoniae sp. nov., Paenibacillus spiritus sp. nov. Isolated from the Mars Exploration Rover during spacecraft assembly.</title>
        <authorList>
            <person name="Seuylemezian A."/>
            <person name="Vaishampayan P."/>
        </authorList>
    </citation>
    <scope>NUCLEOTIDE SEQUENCE [LARGE SCALE GENOMIC DNA]</scope>
    <source>
        <strain evidence="2 3">MER_111</strain>
    </source>
</reference>
<evidence type="ECO:0000313" key="3">
    <source>
        <dbReference type="Proteomes" id="UP000367750"/>
    </source>
</evidence>
<dbReference type="AlphaFoldDB" id="A0A5J5FUX1"/>
<dbReference type="SUPFAM" id="SSF53756">
    <property type="entry name" value="UDP-Glycosyltransferase/glycogen phosphorylase"/>
    <property type="match status" value="1"/>
</dbReference>
<dbReference type="InterPro" id="IPR001296">
    <property type="entry name" value="Glyco_trans_1"/>
</dbReference>
<name>A0A5J5FUX1_9BACL</name>
<comment type="caution">
    <text evidence="2">The sequence shown here is derived from an EMBL/GenBank/DDBJ whole genome shotgun (WGS) entry which is preliminary data.</text>
</comment>
<keyword evidence="2" id="KW-0808">Transferase</keyword>
<evidence type="ECO:0000259" key="1">
    <source>
        <dbReference type="Pfam" id="PF00534"/>
    </source>
</evidence>
<organism evidence="2 3">
    <name type="scientific">Paenibacillus spiritus</name>
    <dbReference type="NCBI Taxonomy" id="2496557"/>
    <lineage>
        <taxon>Bacteria</taxon>
        <taxon>Bacillati</taxon>
        <taxon>Bacillota</taxon>
        <taxon>Bacilli</taxon>
        <taxon>Bacillales</taxon>
        <taxon>Paenibacillaceae</taxon>
        <taxon>Paenibacillus</taxon>
    </lineage>
</organism>
<dbReference type="PANTHER" id="PTHR12526">
    <property type="entry name" value="GLYCOSYLTRANSFERASE"/>
    <property type="match status" value="1"/>
</dbReference>
<protein>
    <submittedName>
        <fullName evidence="2">Glycosyltransferase</fullName>
    </submittedName>
</protein>
<evidence type="ECO:0000313" key="2">
    <source>
        <dbReference type="EMBL" id="KAA8997554.1"/>
    </source>
</evidence>
<sequence length="402" mass="45119">MPRKTKLLFVLNSLVCGGAEKSLISLLQVLDESKYEVDLLLLRHQGIFMDQIPPYVRLLKEPRNYQLFDMPIRSALRRCVSQGRPGLALARVQAGRLFRREGNPGVREQRLWTYAGQALEKLPGEYDAAIGFMENAPLYYVIEKTKAARKIGFIHNDYDHLGGDPAFDEPYFERLDALVTVSDKCGDILRERFPKLSGKVRVIHNVVSPALIRTLSEEAADWGGTGQREIKLLTIGRLTRQKGLDYALAACRLLIERYPGLCWYVAGEGEERAALEAEIAGSGLQKHFILLGLRANPYPYMREADIYVQPSRFEGKSIAIDEAKILGKPIVVTDFPTAADQIRDGVNGRIVAMNAAALAEGIVELLEYPERARRFREHLGSEELGTESEIQKLMQLIEAHTA</sequence>
<dbReference type="CDD" id="cd03811">
    <property type="entry name" value="GT4_GT28_WabH-like"/>
    <property type="match status" value="1"/>
</dbReference>
<dbReference type="PANTHER" id="PTHR12526:SF630">
    <property type="entry name" value="GLYCOSYLTRANSFERASE"/>
    <property type="match status" value="1"/>
</dbReference>
<keyword evidence="3" id="KW-1185">Reference proteome</keyword>